<evidence type="ECO:0000259" key="9">
    <source>
        <dbReference type="Pfam" id="PF24817"/>
    </source>
</evidence>
<dbReference type="SUPFAM" id="SSF50978">
    <property type="entry name" value="WD40 repeat-like"/>
    <property type="match status" value="1"/>
</dbReference>
<name>U1GPV7_ENDPU</name>
<dbReference type="GO" id="GO:0006335">
    <property type="term" value="P:DNA replication-dependent chromatin assembly"/>
    <property type="evidence" value="ECO:0007669"/>
    <property type="project" value="EnsemblFungi"/>
</dbReference>
<feature type="region of interest" description="Disordered" evidence="6">
    <location>
        <begin position="334"/>
        <end position="355"/>
    </location>
</feature>
<dbReference type="PROSITE" id="PS00678">
    <property type="entry name" value="WD_REPEATS_1"/>
    <property type="match status" value="1"/>
</dbReference>
<gene>
    <name evidence="10" type="ORF">EPUS_03820</name>
</gene>
<dbReference type="Gene3D" id="2.130.10.10">
    <property type="entry name" value="YVTN repeat-like/Quinoprotein amine dehydrogenase"/>
    <property type="match status" value="2"/>
</dbReference>
<keyword evidence="4" id="KW-0539">Nucleus</keyword>
<comment type="subcellular location">
    <subcellularLocation>
        <location evidence="1">Nucleus</location>
    </subcellularLocation>
</comment>
<dbReference type="GO" id="GO:1903461">
    <property type="term" value="P:Okazaki fragment processing involved in mitotic DNA replication"/>
    <property type="evidence" value="ECO:0007669"/>
    <property type="project" value="EnsemblFungi"/>
</dbReference>
<dbReference type="PROSITE" id="PS50082">
    <property type="entry name" value="WD_REPEATS_2"/>
    <property type="match status" value="2"/>
</dbReference>
<dbReference type="InterPro" id="IPR022100">
    <property type="entry name" value="WDHD1/CFT4_beta-prop_2nd"/>
</dbReference>
<dbReference type="eggNOG" id="KOG1274">
    <property type="taxonomic scope" value="Eukaryota"/>
</dbReference>
<dbReference type="GO" id="GO:0043596">
    <property type="term" value="C:nuclear replication fork"/>
    <property type="evidence" value="ECO:0007669"/>
    <property type="project" value="EnsemblFungi"/>
</dbReference>
<dbReference type="GeneID" id="19238858"/>
<dbReference type="InterPro" id="IPR048591">
    <property type="entry name" value="WDHD1/CFT4_hel"/>
</dbReference>
<evidence type="ECO:0000256" key="2">
    <source>
        <dbReference type="ARBA" id="ARBA00022574"/>
    </source>
</evidence>
<dbReference type="Pfam" id="PF12341">
    <property type="entry name" value="Mcl1_mid"/>
    <property type="match status" value="1"/>
</dbReference>
<evidence type="ECO:0000259" key="7">
    <source>
        <dbReference type="Pfam" id="PF12341"/>
    </source>
</evidence>
<dbReference type="InterPro" id="IPR036322">
    <property type="entry name" value="WD40_repeat_dom_sf"/>
</dbReference>
<dbReference type="OMA" id="RYAHTNG"/>
<dbReference type="Pfam" id="PF20946">
    <property type="entry name" value="Ctf4_C"/>
    <property type="match status" value="1"/>
</dbReference>
<evidence type="ECO:0000313" key="10">
    <source>
        <dbReference type="EMBL" id="ERF74006.1"/>
    </source>
</evidence>
<feature type="domain" description="WDHD1/CFT4 helical bundle" evidence="8">
    <location>
        <begin position="730"/>
        <end position="834"/>
    </location>
</feature>
<dbReference type="GO" id="GO:0005654">
    <property type="term" value="C:nucleoplasm"/>
    <property type="evidence" value="ECO:0007669"/>
    <property type="project" value="EnsemblFungi"/>
</dbReference>
<feature type="region of interest" description="Disordered" evidence="6">
    <location>
        <begin position="701"/>
        <end position="729"/>
    </location>
</feature>
<dbReference type="Pfam" id="PF24817">
    <property type="entry name" value="WD40_WDHD1_1st"/>
    <property type="match status" value="1"/>
</dbReference>
<evidence type="ECO:0000256" key="1">
    <source>
        <dbReference type="ARBA" id="ARBA00004123"/>
    </source>
</evidence>
<evidence type="ECO:0000313" key="11">
    <source>
        <dbReference type="Proteomes" id="UP000019373"/>
    </source>
</evidence>
<dbReference type="GO" id="GO:0000792">
    <property type="term" value="C:heterochromatin"/>
    <property type="evidence" value="ECO:0007669"/>
    <property type="project" value="EnsemblFungi"/>
</dbReference>
<dbReference type="InterPro" id="IPR019775">
    <property type="entry name" value="WD40_repeat_CS"/>
</dbReference>
<dbReference type="PROSITE" id="PS50294">
    <property type="entry name" value="WD_REPEATS_REGION"/>
    <property type="match status" value="1"/>
</dbReference>
<dbReference type="GO" id="GO:0006281">
    <property type="term" value="P:DNA repair"/>
    <property type="evidence" value="ECO:0007669"/>
    <property type="project" value="TreeGrafter"/>
</dbReference>
<dbReference type="HOGENOM" id="CLU_004219_2_1_1"/>
<feature type="domain" description="WDHD1/CFT4 second beta-propeller" evidence="7">
    <location>
        <begin position="411"/>
        <end position="700"/>
    </location>
</feature>
<organism evidence="10 11">
    <name type="scientific">Endocarpon pusillum (strain Z07020 / HMAS-L-300199)</name>
    <name type="common">Lichen-forming fungus</name>
    <dbReference type="NCBI Taxonomy" id="1263415"/>
    <lineage>
        <taxon>Eukaryota</taxon>
        <taxon>Fungi</taxon>
        <taxon>Dikarya</taxon>
        <taxon>Ascomycota</taxon>
        <taxon>Pezizomycotina</taxon>
        <taxon>Eurotiomycetes</taxon>
        <taxon>Chaetothyriomycetidae</taxon>
        <taxon>Verrucariales</taxon>
        <taxon>Verrucariaceae</taxon>
        <taxon>Endocarpon</taxon>
    </lineage>
</organism>
<dbReference type="OrthoDB" id="427368at2759"/>
<evidence type="ECO:0000256" key="6">
    <source>
        <dbReference type="SAM" id="MobiDB-lite"/>
    </source>
</evidence>
<dbReference type="AlphaFoldDB" id="U1GPV7"/>
<feature type="domain" description="WDHD1 first WD40" evidence="9">
    <location>
        <begin position="12"/>
        <end position="295"/>
    </location>
</feature>
<dbReference type="InterPro" id="IPR057646">
    <property type="entry name" value="WD40_WDHD1_1st"/>
</dbReference>
<evidence type="ECO:0000256" key="3">
    <source>
        <dbReference type="ARBA" id="ARBA00022737"/>
    </source>
</evidence>
<protein>
    <submittedName>
        <fullName evidence="10">Uncharacterized protein</fullName>
    </submittedName>
</protein>
<evidence type="ECO:0000259" key="8">
    <source>
        <dbReference type="Pfam" id="PF20946"/>
    </source>
</evidence>
<dbReference type="SUPFAM" id="SSF82171">
    <property type="entry name" value="DPP6 N-terminal domain-like"/>
    <property type="match status" value="1"/>
</dbReference>
<reference evidence="11" key="1">
    <citation type="journal article" date="2014" name="BMC Genomics">
        <title>Genome characteristics reveal the impact of lichenization on lichen-forming fungus Endocarpon pusillum Hedwig (Verrucariales, Ascomycota).</title>
        <authorList>
            <person name="Wang Y.-Y."/>
            <person name="Liu B."/>
            <person name="Zhang X.-Y."/>
            <person name="Zhou Q.-M."/>
            <person name="Zhang T."/>
            <person name="Li H."/>
            <person name="Yu Y.-F."/>
            <person name="Zhang X.-L."/>
            <person name="Hao X.-Y."/>
            <person name="Wang M."/>
            <person name="Wang L."/>
            <person name="Wei J.-C."/>
        </authorList>
    </citation>
    <scope>NUCLEOTIDE SEQUENCE [LARGE SCALE GENOMIC DNA]</scope>
    <source>
        <strain evidence="11">Z07020 / HMAS-L-300199</strain>
    </source>
</reference>
<dbReference type="InterPro" id="IPR015943">
    <property type="entry name" value="WD40/YVTN_repeat-like_dom_sf"/>
</dbReference>
<accession>U1GPV7</accession>
<proteinExistence type="predicted"/>
<dbReference type="EMBL" id="KE720909">
    <property type="protein sequence ID" value="ERF74006.1"/>
    <property type="molecule type" value="Genomic_DNA"/>
</dbReference>
<dbReference type="PANTHER" id="PTHR19932:SF10">
    <property type="entry name" value="WD REPEAT AND HMG-BOX DNA-BINDING PROTEIN 1"/>
    <property type="match status" value="1"/>
</dbReference>
<dbReference type="InterPro" id="IPR001680">
    <property type="entry name" value="WD40_rpt"/>
</dbReference>
<evidence type="ECO:0000256" key="4">
    <source>
        <dbReference type="ARBA" id="ARBA00023242"/>
    </source>
</evidence>
<keyword evidence="11" id="KW-1185">Reference proteome</keyword>
<feature type="repeat" description="WD" evidence="5">
    <location>
        <begin position="134"/>
        <end position="167"/>
    </location>
</feature>
<dbReference type="RefSeq" id="XP_007800318.1">
    <property type="nucleotide sequence ID" value="XM_007802127.1"/>
</dbReference>
<keyword evidence="2 5" id="KW-0853">WD repeat</keyword>
<dbReference type="PANTHER" id="PTHR19932">
    <property type="entry name" value="WD REPEAT AND HMG-BOX DNA BINDING PROTEIN"/>
    <property type="match status" value="1"/>
</dbReference>
<dbReference type="SMART" id="SM00320">
    <property type="entry name" value="WD40"/>
    <property type="match status" value="4"/>
</dbReference>
<evidence type="ECO:0000256" key="5">
    <source>
        <dbReference type="PROSITE-ProRule" id="PRU00221"/>
    </source>
</evidence>
<dbReference type="Proteomes" id="UP000019373">
    <property type="component" value="Unassembled WGS sequence"/>
</dbReference>
<dbReference type="GO" id="GO:0003682">
    <property type="term" value="F:chromatin binding"/>
    <property type="evidence" value="ECO:0007669"/>
    <property type="project" value="TreeGrafter"/>
</dbReference>
<sequence>MPDKPPCDPRPAQPRGKTLLQYSPNGRKLIVAGLANFVRTYNTGDEGNVVIVDNVPDETNAVIAGDDYFIAGNEDGLVSQFNIQQKRLDKLLVRSSLPIRALAISPDEKWVAVSSDEVIIKVVDRHDIERITILREHSKIIKHLSYDPSGQYLAASCIDGIIYIYSMVGEEPTLFRTVDGIIRRLEVEDEASSECVWHPDGQAFACATATRDITTVSVADGAQQRSFLGGHMTDVLSLAWSANGALLASTSRDGGLVLWETKTQSIIRKFDYENTMNVTWHPQAENYLNWTTSWGEVYICPDFLKDEAHIRLLKGPRARSPFFHDPLDDTSAAINGRKPLVNGRPKPLRAGTPDSLDILLGEGEEEDWIEDDDGAGYTNGNGKRTNGHLGALNGHTGKRGRQDYWSPQIHEPFQPGATPWRGNRKYLCLNLTGIVWTVDQDTHHTVTVEFYDREMHRDFHFTDPYLYDKSCLNEKGTLFSCPSSDDHPAMVFYRPHETWTTRADWRTQLPNGEEATAIALSKNFVSVLTTKGYVRVYTLFGTPYRIWRQKSGPAVTCAAFDDYVLTIGNGPVGSDGCTQLVYSIEDVRQEYLCQNEDVVALPEAGTLKNIFFSDDGDPCIYDSSGTLLILAHWRTPSQAKWVPLLDTTQLDRLASGRKEESYWPVAVAQGKFHCIILKGGDQHPYFPRPLLSEFDFKIPVSPLPPPKKPSEGEVEEEDGTGESNAQSSARLEESFVRTSLLHSLLDDSSSVHSRLSHTQKTELTRRELEIDKILLQLLAVECREGEERGMRALEIVRLMRDRGGKMIEAAGKVAGRWGRNVLEEKIRELGERRLAGLEDGVVEEEDGDEL</sequence>
<keyword evidence="3" id="KW-0677">Repeat</keyword>
<feature type="repeat" description="WD" evidence="5">
    <location>
        <begin position="228"/>
        <end position="269"/>
    </location>
</feature>